<dbReference type="SUPFAM" id="SSF48008">
    <property type="entry name" value="GntR ligand-binding domain-like"/>
    <property type="match status" value="1"/>
</dbReference>
<dbReference type="Gene3D" id="1.20.120.530">
    <property type="entry name" value="GntR ligand-binding domain-like"/>
    <property type="match status" value="1"/>
</dbReference>
<dbReference type="EMBL" id="CP159279">
    <property type="protein sequence ID" value="XCH11691.1"/>
    <property type="molecule type" value="Genomic_DNA"/>
</dbReference>
<dbReference type="GO" id="GO:0003677">
    <property type="term" value="F:DNA binding"/>
    <property type="evidence" value="ECO:0007669"/>
    <property type="project" value="UniProtKB-KW"/>
</dbReference>
<evidence type="ECO:0000256" key="2">
    <source>
        <dbReference type="ARBA" id="ARBA00023125"/>
    </source>
</evidence>
<proteinExistence type="predicted"/>
<accession>A0AAU8EQ06</accession>
<dbReference type="InterPro" id="IPR008920">
    <property type="entry name" value="TF_FadR/GntR_C"/>
</dbReference>
<evidence type="ECO:0000313" key="4">
    <source>
        <dbReference type="EMBL" id="XCH11691.1"/>
    </source>
</evidence>
<keyword evidence="3" id="KW-0804">Transcription</keyword>
<dbReference type="RefSeq" id="WP_353711951.1">
    <property type="nucleotide sequence ID" value="NZ_CP159279.1"/>
</dbReference>
<protein>
    <recommendedName>
        <fullName evidence="5">FCD domain-containing protein</fullName>
    </recommendedName>
</protein>
<organism evidence="4">
    <name type="scientific">Arthrobacter sp. K5</name>
    <dbReference type="NCBI Taxonomy" id="2839623"/>
    <lineage>
        <taxon>Bacteria</taxon>
        <taxon>Bacillati</taxon>
        <taxon>Actinomycetota</taxon>
        <taxon>Actinomycetes</taxon>
        <taxon>Micrococcales</taxon>
        <taxon>Micrococcaceae</taxon>
        <taxon>Arthrobacter</taxon>
    </lineage>
</organism>
<dbReference type="AlphaFoldDB" id="A0AAU8EQ06"/>
<evidence type="ECO:0008006" key="5">
    <source>
        <dbReference type="Google" id="ProtNLM"/>
    </source>
</evidence>
<evidence type="ECO:0000256" key="3">
    <source>
        <dbReference type="ARBA" id="ARBA00023163"/>
    </source>
</evidence>
<sequence length="64" mass="6961">MMIIAAGPDKASGRMRFYEHIQIVEAMESGVEDKAADALRDHMSDFCSRYVGDLVQGELQAAAG</sequence>
<gene>
    <name evidence="4" type="ORF">ABRP34_01360</name>
</gene>
<evidence type="ECO:0000256" key="1">
    <source>
        <dbReference type="ARBA" id="ARBA00023015"/>
    </source>
</evidence>
<name>A0AAU8EQ06_9MICC</name>
<keyword evidence="2" id="KW-0238">DNA-binding</keyword>
<keyword evidence="1" id="KW-0805">Transcription regulation</keyword>
<reference evidence="4" key="1">
    <citation type="submission" date="2024-06" db="EMBL/GenBank/DDBJ databases">
        <title>Biodegradation of dimethachlon by Arthrobacter sp. K5: mechanistic insights and ecological implications.</title>
        <authorList>
            <person name="Hu S."/>
            <person name="Lu P."/>
        </authorList>
    </citation>
    <scope>NUCLEOTIDE SEQUENCE</scope>
    <source>
        <strain evidence="4">K5</strain>
    </source>
</reference>